<gene>
    <name evidence="4" type="ORF">SAMN05216259_102531</name>
</gene>
<dbReference type="OrthoDB" id="2987348at2"/>
<dbReference type="Gene3D" id="3.40.50.1820">
    <property type="entry name" value="alpha/beta hydrolase"/>
    <property type="match status" value="1"/>
</dbReference>
<sequence length="270" mass="27551">MHVSEVPGVPGAARASSGTGRPVVLVHGNSSSSRVWQTLLDGPFGARYRCLALDLPGHGEAAPAADPDDYSVPGFAAAVASFVRAADLRDVVLVGWSLGGHAVLEAAGALGERVAGFAVFGTPPVRDGASFAQAYLPDGPLGIGFQETITPEEARAYAAGLLAPDSAVPLGPLVADILATDPRVRGGVARSIAEGRFADEAALVAGLDRPLALLHGAEEQLVSLAYLEALTAPTLWRGAVQVVPGAGHAVQLDRPGPLADLLDAFVRDLP</sequence>
<name>A0A1G9YEB0_9ACTN</name>
<dbReference type="GO" id="GO:0016020">
    <property type="term" value="C:membrane"/>
    <property type="evidence" value="ECO:0007669"/>
    <property type="project" value="TreeGrafter"/>
</dbReference>
<dbReference type="STRING" id="310781.SAMN05216259_102531"/>
<feature type="domain" description="AB hydrolase-1" evidence="3">
    <location>
        <begin position="23"/>
        <end position="260"/>
    </location>
</feature>
<dbReference type="InterPro" id="IPR000073">
    <property type="entry name" value="AB_hydrolase_1"/>
</dbReference>
<dbReference type="Proteomes" id="UP000199341">
    <property type="component" value="Unassembled WGS sequence"/>
</dbReference>
<protein>
    <submittedName>
        <fullName evidence="4">Pimeloyl-ACP methyl ester carboxylesterase</fullName>
    </submittedName>
</protein>
<reference evidence="4 5" key="1">
    <citation type="submission" date="2016-10" db="EMBL/GenBank/DDBJ databases">
        <authorList>
            <person name="de Groot N.N."/>
        </authorList>
    </citation>
    <scope>NUCLEOTIDE SEQUENCE [LARGE SCALE GENOMIC DNA]</scope>
    <source>
        <strain evidence="4 5">CGMCC 4.2022</strain>
    </source>
</reference>
<feature type="region of interest" description="Disordered" evidence="2">
    <location>
        <begin position="1"/>
        <end position="20"/>
    </location>
</feature>
<dbReference type="SUPFAM" id="SSF53474">
    <property type="entry name" value="alpha/beta-Hydrolases"/>
    <property type="match status" value="1"/>
</dbReference>
<keyword evidence="1" id="KW-0378">Hydrolase</keyword>
<organism evidence="4 5">
    <name type="scientific">Actinacidiphila guanduensis</name>
    <dbReference type="NCBI Taxonomy" id="310781"/>
    <lineage>
        <taxon>Bacteria</taxon>
        <taxon>Bacillati</taxon>
        <taxon>Actinomycetota</taxon>
        <taxon>Actinomycetes</taxon>
        <taxon>Kitasatosporales</taxon>
        <taxon>Streptomycetaceae</taxon>
        <taxon>Actinacidiphila</taxon>
    </lineage>
</organism>
<keyword evidence="5" id="KW-1185">Reference proteome</keyword>
<evidence type="ECO:0000313" key="5">
    <source>
        <dbReference type="Proteomes" id="UP000199341"/>
    </source>
</evidence>
<dbReference type="InterPro" id="IPR029058">
    <property type="entry name" value="AB_hydrolase_fold"/>
</dbReference>
<dbReference type="AlphaFoldDB" id="A0A1G9YEB0"/>
<dbReference type="InterPro" id="IPR050266">
    <property type="entry name" value="AB_hydrolase_sf"/>
</dbReference>
<accession>A0A1G9YEB0</accession>
<evidence type="ECO:0000256" key="2">
    <source>
        <dbReference type="SAM" id="MobiDB-lite"/>
    </source>
</evidence>
<evidence type="ECO:0000259" key="3">
    <source>
        <dbReference type="Pfam" id="PF12697"/>
    </source>
</evidence>
<evidence type="ECO:0000313" key="4">
    <source>
        <dbReference type="EMBL" id="SDN07558.1"/>
    </source>
</evidence>
<dbReference type="PANTHER" id="PTHR43798">
    <property type="entry name" value="MONOACYLGLYCEROL LIPASE"/>
    <property type="match status" value="1"/>
</dbReference>
<dbReference type="GO" id="GO:0016787">
    <property type="term" value="F:hydrolase activity"/>
    <property type="evidence" value="ECO:0007669"/>
    <property type="project" value="UniProtKB-KW"/>
</dbReference>
<dbReference type="Pfam" id="PF12697">
    <property type="entry name" value="Abhydrolase_6"/>
    <property type="match status" value="1"/>
</dbReference>
<proteinExistence type="predicted"/>
<dbReference type="PANTHER" id="PTHR43798:SF31">
    <property type="entry name" value="AB HYDROLASE SUPERFAMILY PROTEIN YCLE"/>
    <property type="match status" value="1"/>
</dbReference>
<dbReference type="PRINTS" id="PR00111">
    <property type="entry name" value="ABHYDROLASE"/>
</dbReference>
<evidence type="ECO:0000256" key="1">
    <source>
        <dbReference type="ARBA" id="ARBA00022801"/>
    </source>
</evidence>
<dbReference type="EMBL" id="FNIE01000002">
    <property type="protein sequence ID" value="SDN07558.1"/>
    <property type="molecule type" value="Genomic_DNA"/>
</dbReference>